<protein>
    <submittedName>
        <fullName evidence="1">Uncharacterized protein</fullName>
    </submittedName>
</protein>
<sequence>MPRTLNGRKCEVPVKKILSGVAPERAVSRDALADPGSPAPFVELVPPGWAHRGIAGHMILLKYR</sequence>
<accession>A0ABN2QIF7</accession>
<reference evidence="1 2" key="1">
    <citation type="journal article" date="2019" name="Int. J. Syst. Evol. Microbiol.">
        <title>The Global Catalogue of Microorganisms (GCM) 10K type strain sequencing project: providing services to taxonomists for standard genome sequencing and annotation.</title>
        <authorList>
            <consortium name="The Broad Institute Genomics Platform"/>
            <consortium name="The Broad Institute Genome Sequencing Center for Infectious Disease"/>
            <person name="Wu L."/>
            <person name="Ma J."/>
        </authorList>
    </citation>
    <scope>NUCLEOTIDE SEQUENCE [LARGE SCALE GENOMIC DNA]</scope>
    <source>
        <strain evidence="1 2">JCM 14545</strain>
    </source>
</reference>
<comment type="caution">
    <text evidence="1">The sequence shown here is derived from an EMBL/GenBank/DDBJ whole genome shotgun (WGS) entry which is preliminary data.</text>
</comment>
<gene>
    <name evidence="1" type="ORF">GCM10009754_21880</name>
</gene>
<evidence type="ECO:0000313" key="2">
    <source>
        <dbReference type="Proteomes" id="UP001501116"/>
    </source>
</evidence>
<name>A0ABN2QIF7_9PSEU</name>
<proteinExistence type="predicted"/>
<organism evidence="1 2">
    <name type="scientific">Amycolatopsis minnesotensis</name>
    <dbReference type="NCBI Taxonomy" id="337894"/>
    <lineage>
        <taxon>Bacteria</taxon>
        <taxon>Bacillati</taxon>
        <taxon>Actinomycetota</taxon>
        <taxon>Actinomycetes</taxon>
        <taxon>Pseudonocardiales</taxon>
        <taxon>Pseudonocardiaceae</taxon>
        <taxon>Amycolatopsis</taxon>
    </lineage>
</organism>
<dbReference type="EMBL" id="BAAANN010000007">
    <property type="protein sequence ID" value="GAA1952486.1"/>
    <property type="molecule type" value="Genomic_DNA"/>
</dbReference>
<dbReference type="Proteomes" id="UP001501116">
    <property type="component" value="Unassembled WGS sequence"/>
</dbReference>
<evidence type="ECO:0000313" key="1">
    <source>
        <dbReference type="EMBL" id="GAA1952486.1"/>
    </source>
</evidence>
<keyword evidence="2" id="KW-1185">Reference proteome</keyword>